<dbReference type="EMBL" id="PQFF01000240">
    <property type="protein sequence ID" value="RHZ71096.1"/>
    <property type="molecule type" value="Genomic_DNA"/>
</dbReference>
<protein>
    <submittedName>
        <fullName evidence="1">Uncharacterized protein</fullName>
    </submittedName>
</protein>
<accession>A0A397IBD4</accession>
<proteinExistence type="predicted"/>
<comment type="caution">
    <text evidence="1">The sequence shown here is derived from an EMBL/GenBank/DDBJ whole genome shotgun (WGS) entry which is preliminary data.</text>
</comment>
<keyword evidence="2" id="KW-1185">Reference proteome</keyword>
<sequence>MYVFASLQPSDHLIITWLQFLKTTSNSSLELAIKWMPFLNHYDPYCDKRRYEIKHPIHERVNKYLLIPQYGSII</sequence>
<evidence type="ECO:0000313" key="2">
    <source>
        <dbReference type="Proteomes" id="UP000266861"/>
    </source>
</evidence>
<dbReference type="AlphaFoldDB" id="A0A397IBD4"/>
<organism evidence="1 2">
    <name type="scientific">Diversispora epigaea</name>
    <dbReference type="NCBI Taxonomy" id="1348612"/>
    <lineage>
        <taxon>Eukaryota</taxon>
        <taxon>Fungi</taxon>
        <taxon>Fungi incertae sedis</taxon>
        <taxon>Mucoromycota</taxon>
        <taxon>Glomeromycotina</taxon>
        <taxon>Glomeromycetes</taxon>
        <taxon>Diversisporales</taxon>
        <taxon>Diversisporaceae</taxon>
        <taxon>Diversispora</taxon>
    </lineage>
</organism>
<gene>
    <name evidence="1" type="ORF">Glove_262g27</name>
</gene>
<name>A0A397IBD4_9GLOM</name>
<reference evidence="1 2" key="1">
    <citation type="submission" date="2018-08" db="EMBL/GenBank/DDBJ databases">
        <title>Genome and evolution of the arbuscular mycorrhizal fungus Diversispora epigaea (formerly Glomus versiforme) and its bacterial endosymbionts.</title>
        <authorList>
            <person name="Sun X."/>
            <person name="Fei Z."/>
            <person name="Harrison M."/>
        </authorList>
    </citation>
    <scope>NUCLEOTIDE SEQUENCE [LARGE SCALE GENOMIC DNA]</scope>
    <source>
        <strain evidence="1 2">IT104</strain>
    </source>
</reference>
<evidence type="ECO:0000313" key="1">
    <source>
        <dbReference type="EMBL" id="RHZ71096.1"/>
    </source>
</evidence>
<dbReference type="Proteomes" id="UP000266861">
    <property type="component" value="Unassembled WGS sequence"/>
</dbReference>